<reference evidence="1 2" key="1">
    <citation type="submission" date="2020-08" db="EMBL/GenBank/DDBJ databases">
        <title>Genomic Encyclopedia of Type Strains, Phase III (KMG-III): the genomes of soil and plant-associated and newly described type strains.</title>
        <authorList>
            <person name="Whitman W."/>
        </authorList>
    </citation>
    <scope>NUCLEOTIDE SEQUENCE [LARGE SCALE GENOMIC DNA]</scope>
    <source>
        <strain evidence="1 2">CECT 3146</strain>
    </source>
</reference>
<evidence type="ECO:0000313" key="2">
    <source>
        <dbReference type="Proteomes" id="UP000549009"/>
    </source>
</evidence>
<dbReference type="OrthoDB" id="3238779at2"/>
<dbReference type="Proteomes" id="UP000549009">
    <property type="component" value="Unassembled WGS sequence"/>
</dbReference>
<name>A0A7W8ER72_STRST</name>
<dbReference type="RefSeq" id="WP_150515024.1">
    <property type="nucleotide sequence ID" value="NZ_BMSQ01000010.1"/>
</dbReference>
<sequence>MVTELHGERLPEWIESARAAADLLSLSRFAQHLERDLDAVIAGLTQPWNSGVVEGHVNRIILWNQRCQAVCLCITSR</sequence>
<gene>
    <name evidence="1" type="ORF">FHS40_001470</name>
</gene>
<evidence type="ECO:0000313" key="1">
    <source>
        <dbReference type="EMBL" id="MBB5102417.1"/>
    </source>
</evidence>
<organism evidence="1 2">
    <name type="scientific">Streptomyces spectabilis</name>
    <dbReference type="NCBI Taxonomy" id="68270"/>
    <lineage>
        <taxon>Bacteria</taxon>
        <taxon>Bacillati</taxon>
        <taxon>Actinomycetota</taxon>
        <taxon>Actinomycetes</taxon>
        <taxon>Kitasatosporales</taxon>
        <taxon>Streptomycetaceae</taxon>
        <taxon>Streptomyces</taxon>
    </lineage>
</organism>
<protein>
    <submittedName>
        <fullName evidence="1">Transposase</fullName>
    </submittedName>
</protein>
<dbReference type="AlphaFoldDB" id="A0A7W8ER72"/>
<comment type="caution">
    <text evidence="1">The sequence shown here is derived from an EMBL/GenBank/DDBJ whole genome shotgun (WGS) entry which is preliminary data.</text>
</comment>
<dbReference type="EMBL" id="JACHJD010000002">
    <property type="protein sequence ID" value="MBB5102417.1"/>
    <property type="molecule type" value="Genomic_DNA"/>
</dbReference>
<accession>A0A7W8ER72</accession>
<proteinExistence type="predicted"/>
<keyword evidence="2" id="KW-1185">Reference proteome</keyword>